<proteinExistence type="predicted"/>
<protein>
    <recommendedName>
        <fullName evidence="3">Acylphosphatase</fullName>
    </recommendedName>
</protein>
<evidence type="ECO:0008006" key="3">
    <source>
        <dbReference type="Google" id="ProtNLM"/>
    </source>
</evidence>
<sequence>METVLDKQDTMFERQDSTLGEIQGLRFDMKGYMKQRFERIETDLAELKAAMRARGII</sequence>
<keyword evidence="2" id="KW-1185">Reference proteome</keyword>
<dbReference type="EMBL" id="JARFPK010000014">
    <property type="protein sequence ID" value="MDF0590524.1"/>
    <property type="molecule type" value="Genomic_DNA"/>
</dbReference>
<reference evidence="1 2" key="1">
    <citation type="submission" date="2023-03" db="EMBL/GenBank/DDBJ databases">
        <title>WGS of Methanotrichaceae archaeon Mx.</title>
        <authorList>
            <person name="Sorokin D.Y."/>
            <person name="Merkel A.Y."/>
        </authorList>
    </citation>
    <scope>NUCLEOTIDE SEQUENCE [LARGE SCALE GENOMIC DNA]</scope>
    <source>
        <strain evidence="1 2">Mx</strain>
    </source>
</reference>
<evidence type="ECO:0000313" key="2">
    <source>
        <dbReference type="Proteomes" id="UP001220010"/>
    </source>
</evidence>
<comment type="caution">
    <text evidence="1">The sequence shown here is derived from an EMBL/GenBank/DDBJ whole genome shotgun (WGS) entry which is preliminary data.</text>
</comment>
<dbReference type="Proteomes" id="UP001220010">
    <property type="component" value="Unassembled WGS sequence"/>
</dbReference>
<organism evidence="1 2">
    <name type="scientific">Candidatus Methanocrinis natronophilus</name>
    <dbReference type="NCBI Taxonomy" id="3033396"/>
    <lineage>
        <taxon>Archaea</taxon>
        <taxon>Methanobacteriati</taxon>
        <taxon>Methanobacteriota</taxon>
        <taxon>Stenosarchaea group</taxon>
        <taxon>Methanomicrobia</taxon>
        <taxon>Methanotrichales</taxon>
        <taxon>Methanotrichaceae</taxon>
        <taxon>Methanocrinis</taxon>
    </lineage>
</organism>
<gene>
    <name evidence="1" type="ORF">P0O15_04955</name>
</gene>
<name>A0ABT5X743_9EURY</name>
<dbReference type="RefSeq" id="WP_316966273.1">
    <property type="nucleotide sequence ID" value="NZ_JARFPK010000014.1"/>
</dbReference>
<evidence type="ECO:0000313" key="1">
    <source>
        <dbReference type="EMBL" id="MDF0590524.1"/>
    </source>
</evidence>
<accession>A0ABT5X743</accession>